<dbReference type="GO" id="GO:0051537">
    <property type="term" value="F:2 iron, 2 sulfur cluster binding"/>
    <property type="evidence" value="ECO:0007669"/>
    <property type="project" value="UniProtKB-KW"/>
</dbReference>
<evidence type="ECO:0000256" key="2">
    <source>
        <dbReference type="ARBA" id="ARBA00022723"/>
    </source>
</evidence>
<keyword evidence="2" id="KW-0479">Metal-binding</keyword>
<dbReference type="InterPro" id="IPR036188">
    <property type="entry name" value="FAD/NAD-bd_sf"/>
</dbReference>
<organism evidence="6 7">
    <name type="scientific">Humisphaera borealis</name>
    <dbReference type="NCBI Taxonomy" id="2807512"/>
    <lineage>
        <taxon>Bacteria</taxon>
        <taxon>Pseudomonadati</taxon>
        <taxon>Planctomycetota</taxon>
        <taxon>Phycisphaerae</taxon>
        <taxon>Tepidisphaerales</taxon>
        <taxon>Tepidisphaeraceae</taxon>
        <taxon>Humisphaera</taxon>
    </lineage>
</organism>
<dbReference type="Gene3D" id="2.102.10.10">
    <property type="entry name" value="Rieske [2Fe-2S] iron-sulphur domain"/>
    <property type="match status" value="1"/>
</dbReference>
<dbReference type="EMBL" id="CP063458">
    <property type="protein sequence ID" value="QOV90566.1"/>
    <property type="molecule type" value="Genomic_DNA"/>
</dbReference>
<keyword evidence="4" id="KW-0411">Iron-sulfur</keyword>
<dbReference type="PANTHER" id="PTHR13847:SF281">
    <property type="entry name" value="FAD DEPENDENT OXIDOREDUCTASE DOMAIN-CONTAINING PROTEIN"/>
    <property type="match status" value="1"/>
</dbReference>
<dbReference type="InterPro" id="IPR036922">
    <property type="entry name" value="Rieske_2Fe-2S_sf"/>
</dbReference>
<dbReference type="FunFam" id="2.102.10.10:FF:000014">
    <property type="entry name" value="Oxidoreductase, FAD dependent"/>
    <property type="match status" value="1"/>
</dbReference>
<reference evidence="6 7" key="1">
    <citation type="submission" date="2020-10" db="EMBL/GenBank/DDBJ databases">
        <title>Wide distribution of Phycisphaera-like planctomycetes from WD2101 soil group in peatlands and genome analysis of the first cultivated representative.</title>
        <authorList>
            <person name="Dedysh S.N."/>
            <person name="Beletsky A.V."/>
            <person name="Ivanova A."/>
            <person name="Kulichevskaya I.S."/>
            <person name="Suzina N.E."/>
            <person name="Philippov D.A."/>
            <person name="Rakitin A.L."/>
            <person name="Mardanov A.V."/>
            <person name="Ravin N.V."/>
        </authorList>
    </citation>
    <scope>NUCLEOTIDE SEQUENCE [LARGE SCALE GENOMIC DNA]</scope>
    <source>
        <strain evidence="6 7">M1803</strain>
    </source>
</reference>
<dbReference type="GO" id="GO:0005737">
    <property type="term" value="C:cytoplasm"/>
    <property type="evidence" value="ECO:0007669"/>
    <property type="project" value="TreeGrafter"/>
</dbReference>
<keyword evidence="7" id="KW-1185">Reference proteome</keyword>
<dbReference type="Pfam" id="PF00355">
    <property type="entry name" value="Rieske"/>
    <property type="match status" value="1"/>
</dbReference>
<protein>
    <submittedName>
        <fullName evidence="6">FAD-dependent oxidoreductase</fullName>
    </submittedName>
</protein>
<dbReference type="Gene3D" id="3.30.9.10">
    <property type="entry name" value="D-Amino Acid Oxidase, subunit A, domain 2"/>
    <property type="match status" value="1"/>
</dbReference>
<keyword evidence="3" id="KW-0408">Iron</keyword>
<dbReference type="GO" id="GO:0046872">
    <property type="term" value="F:metal ion binding"/>
    <property type="evidence" value="ECO:0007669"/>
    <property type="project" value="UniProtKB-KW"/>
</dbReference>
<evidence type="ECO:0000256" key="1">
    <source>
        <dbReference type="ARBA" id="ARBA00022714"/>
    </source>
</evidence>
<dbReference type="InterPro" id="IPR006076">
    <property type="entry name" value="FAD-dep_OxRdtase"/>
</dbReference>
<dbReference type="PANTHER" id="PTHR13847">
    <property type="entry name" value="SARCOSINE DEHYDROGENASE-RELATED"/>
    <property type="match status" value="1"/>
</dbReference>
<evidence type="ECO:0000313" key="7">
    <source>
        <dbReference type="Proteomes" id="UP000593765"/>
    </source>
</evidence>
<dbReference type="InterPro" id="IPR017941">
    <property type="entry name" value="Rieske_2Fe-2S"/>
</dbReference>
<feature type="domain" description="Rieske" evidence="5">
    <location>
        <begin position="281"/>
        <end position="367"/>
    </location>
</feature>
<dbReference type="SUPFAM" id="SSF51905">
    <property type="entry name" value="FAD/NAD(P)-binding domain"/>
    <property type="match status" value="1"/>
</dbReference>
<proteinExistence type="predicted"/>
<dbReference type="AlphaFoldDB" id="A0A7M2WYM5"/>
<dbReference type="Pfam" id="PF01266">
    <property type="entry name" value="DAO"/>
    <property type="match status" value="1"/>
</dbReference>
<dbReference type="Proteomes" id="UP000593765">
    <property type="component" value="Chromosome"/>
</dbReference>
<dbReference type="Gene3D" id="3.50.50.60">
    <property type="entry name" value="FAD/NAD(P)-binding domain"/>
    <property type="match status" value="1"/>
</dbReference>
<evidence type="ECO:0000313" key="6">
    <source>
        <dbReference type="EMBL" id="QOV90566.1"/>
    </source>
</evidence>
<gene>
    <name evidence="6" type="ORF">IPV69_04145</name>
</gene>
<evidence type="ECO:0000256" key="3">
    <source>
        <dbReference type="ARBA" id="ARBA00023004"/>
    </source>
</evidence>
<dbReference type="PROSITE" id="PS51296">
    <property type="entry name" value="RIESKE"/>
    <property type="match status" value="1"/>
</dbReference>
<dbReference type="SUPFAM" id="SSF50022">
    <property type="entry name" value="ISP domain"/>
    <property type="match status" value="1"/>
</dbReference>
<keyword evidence="1" id="KW-0001">2Fe-2S</keyword>
<dbReference type="KEGG" id="hbs:IPV69_04145"/>
<evidence type="ECO:0000259" key="5">
    <source>
        <dbReference type="PROSITE" id="PS51296"/>
    </source>
</evidence>
<accession>A0A7M2WYM5</accession>
<evidence type="ECO:0000256" key="4">
    <source>
        <dbReference type="ARBA" id="ARBA00023014"/>
    </source>
</evidence>
<name>A0A7M2WYM5_9BACT</name>
<sequence length="367" mass="39847">MPHVEQLAACDATGTRRQPCLRFGRQARFQPLIFMGELAGRLSAMGVRVHTHTFVNELATVKGSVKASTSDGFEVTARFGLAATNVPSVINNWAGIYTKFAAYRTYMVGLEVPAGAIADGLYWDMLDPYHYARLEQGQGGGEPAILLVGGEDHKTGQHDHRPDQEQRFARLEQWARENFDGVGRLAWRWSGQVNEPDDGVAFIGAVPTADNEHCYVITGDSGMGLTHGVLGAKLVTDLITGVESPWAELYRPQRKPLSSPGTFLSENLNAVAQYAALLTPGEVSSVDDIAVDCGAILRKGLTKVAAYRDKEGQIHQCSALCTHQQGVVVWNDVEKSWDCPVHGSRFCPEGRVLTGPAVEPLPPLAEP</sequence>